<feature type="chain" id="PRO_5032635523" evidence="1">
    <location>
        <begin position="21"/>
        <end position="232"/>
    </location>
</feature>
<dbReference type="EMBL" id="SZWE01000001">
    <property type="protein sequence ID" value="MRU16419.1"/>
    <property type="molecule type" value="Genomic_DNA"/>
</dbReference>
<proteinExistence type="predicted"/>
<dbReference type="PANTHER" id="PTHR36057">
    <property type="match status" value="1"/>
</dbReference>
<name>A0A844CWG2_9RHOB</name>
<dbReference type="InterPro" id="IPR036249">
    <property type="entry name" value="Thioredoxin-like_sf"/>
</dbReference>
<dbReference type="OrthoDB" id="9808254at2"/>
<dbReference type="AlphaFoldDB" id="A0A844CWG2"/>
<dbReference type="PANTHER" id="PTHR36057:SF1">
    <property type="entry name" value="LIPOPROTEIN LIPID ATTACHMENT SITE-LIKE PROTEIN, PUTATIVE (DUF1223)-RELATED"/>
    <property type="match status" value="1"/>
</dbReference>
<dbReference type="SUPFAM" id="SSF52833">
    <property type="entry name" value="Thioredoxin-like"/>
    <property type="match status" value="1"/>
</dbReference>
<reference evidence="2 3" key="1">
    <citation type="submission" date="2019-05" db="EMBL/GenBank/DDBJ databases">
        <title>Roseovarius bejariae sp. nov., a moderately halophylic bacterium isolated from a saline soil in Rambla Salada (Murcia).</title>
        <authorList>
            <person name="Castro D.J."/>
            <person name="Gomez-Altuve A."/>
            <person name="Reina J.C."/>
            <person name="Rodriguez M."/>
            <person name="Sampedro I."/>
            <person name="Llamas I."/>
            <person name="Martinez-Checa F."/>
        </authorList>
    </citation>
    <scope>NUCLEOTIDE SEQUENCE [LARGE SCALE GENOMIC DNA]</scope>
    <source>
        <strain evidence="2 3">A21</strain>
    </source>
</reference>
<keyword evidence="1" id="KW-0732">Signal</keyword>
<dbReference type="RefSeq" id="WP_154152613.1">
    <property type="nucleotide sequence ID" value="NZ_SZWE01000001.1"/>
</dbReference>
<evidence type="ECO:0000313" key="2">
    <source>
        <dbReference type="EMBL" id="MRU16419.1"/>
    </source>
</evidence>
<evidence type="ECO:0000256" key="1">
    <source>
        <dbReference type="SAM" id="SignalP"/>
    </source>
</evidence>
<dbReference type="Proteomes" id="UP000564704">
    <property type="component" value="Unassembled WGS sequence"/>
</dbReference>
<dbReference type="Pfam" id="PF06764">
    <property type="entry name" value="DUF1223"/>
    <property type="match status" value="1"/>
</dbReference>
<evidence type="ECO:0000313" key="3">
    <source>
        <dbReference type="Proteomes" id="UP000564704"/>
    </source>
</evidence>
<keyword evidence="3" id="KW-1185">Reference proteome</keyword>
<accession>A0A844CWG2</accession>
<protein>
    <submittedName>
        <fullName evidence="2">DUF1223 domain-containing protein</fullName>
    </submittedName>
</protein>
<sequence>MPYLRRWIVAMLMLASPAMAEGPGPVVVELFTSQGCSSCPPADAYLHELAAQDGVVALALHVDYWDYIGWKDSFASPAHTARQKYYAKAQGHRMVYTPQMMVDGTYGVAGTKPEAVAAAIAKHRATPNPVKLDLRREGDTLHILATPRDPSPGRMDVTLFRYEPKASVAIKSGENAGRTLSYANIVTKMEPLGTWSGAKPLRLTYPIKGDRPVVVLIQKAGHGPVTGAAKLE</sequence>
<feature type="signal peptide" evidence="1">
    <location>
        <begin position="1"/>
        <end position="20"/>
    </location>
</feature>
<organism evidence="2 3">
    <name type="scientific">Roseovarius bejariae</name>
    <dbReference type="NCBI Taxonomy" id="2576383"/>
    <lineage>
        <taxon>Bacteria</taxon>
        <taxon>Pseudomonadati</taxon>
        <taxon>Pseudomonadota</taxon>
        <taxon>Alphaproteobacteria</taxon>
        <taxon>Rhodobacterales</taxon>
        <taxon>Roseobacteraceae</taxon>
        <taxon>Roseovarius</taxon>
    </lineage>
</organism>
<comment type="caution">
    <text evidence="2">The sequence shown here is derived from an EMBL/GenBank/DDBJ whole genome shotgun (WGS) entry which is preliminary data.</text>
</comment>
<dbReference type="InterPro" id="IPR010634">
    <property type="entry name" value="DUF1223"/>
</dbReference>
<gene>
    <name evidence="2" type="ORF">FDP25_13330</name>
</gene>